<proteinExistence type="predicted"/>
<evidence type="ECO:0000313" key="3">
    <source>
        <dbReference type="Proteomes" id="UP000225740"/>
    </source>
</evidence>
<dbReference type="AlphaFoldDB" id="A0A2G1WBB4"/>
<gene>
    <name evidence="2" type="ORF">CEE69_05345</name>
</gene>
<comment type="caution">
    <text evidence="2">The sequence shown here is derived from an EMBL/GenBank/DDBJ whole genome shotgun (WGS) entry which is preliminary data.</text>
</comment>
<feature type="compositionally biased region" description="Basic residues" evidence="1">
    <location>
        <begin position="39"/>
        <end position="48"/>
    </location>
</feature>
<evidence type="ECO:0000256" key="1">
    <source>
        <dbReference type="SAM" id="MobiDB-lite"/>
    </source>
</evidence>
<sequence length="74" mass="8694">MQNPRDGCAANTASIRFRLSATKCCVLRTGHRLPPNGRFLRHRPKRSERRLNYERFYQRRRRLPTNEGVPKASA</sequence>
<organism evidence="2 3">
    <name type="scientific">Rhodopirellula bahusiensis</name>
    <dbReference type="NCBI Taxonomy" id="2014065"/>
    <lineage>
        <taxon>Bacteria</taxon>
        <taxon>Pseudomonadati</taxon>
        <taxon>Planctomycetota</taxon>
        <taxon>Planctomycetia</taxon>
        <taxon>Pirellulales</taxon>
        <taxon>Pirellulaceae</taxon>
        <taxon>Rhodopirellula</taxon>
    </lineage>
</organism>
<feature type="region of interest" description="Disordered" evidence="1">
    <location>
        <begin position="36"/>
        <end position="74"/>
    </location>
</feature>
<dbReference type="Proteomes" id="UP000225740">
    <property type="component" value="Unassembled WGS sequence"/>
</dbReference>
<evidence type="ECO:0000313" key="2">
    <source>
        <dbReference type="EMBL" id="PHQ36110.1"/>
    </source>
</evidence>
<reference evidence="2 3" key="1">
    <citation type="submission" date="2017-06" db="EMBL/GenBank/DDBJ databases">
        <title>Description of Rhodopirellula bahusiensis sp. nov.</title>
        <authorList>
            <person name="Kizina J."/>
            <person name="Harder J."/>
        </authorList>
    </citation>
    <scope>NUCLEOTIDE SEQUENCE [LARGE SCALE GENOMIC DNA]</scope>
    <source>
        <strain evidence="2 3">SWK21</strain>
    </source>
</reference>
<protein>
    <submittedName>
        <fullName evidence="2">Uncharacterized protein</fullName>
    </submittedName>
</protein>
<accession>A0A2G1WBB4</accession>
<keyword evidence="3" id="KW-1185">Reference proteome</keyword>
<name>A0A2G1WBB4_9BACT</name>
<dbReference type="EMBL" id="NIZW01000003">
    <property type="protein sequence ID" value="PHQ36110.1"/>
    <property type="molecule type" value="Genomic_DNA"/>
</dbReference>